<name>A0A1Y0L036_9MOLU</name>
<dbReference type="EMBL" id="CP024870">
    <property type="protein sequence ID" value="ATX70515.1"/>
    <property type="molecule type" value="Genomic_DNA"/>
</dbReference>
<dbReference type="InterPro" id="IPR005475">
    <property type="entry name" value="Transketolase-like_Pyr-bd"/>
</dbReference>
<dbReference type="Pfam" id="PF02780">
    <property type="entry name" value="Transketolase_C"/>
    <property type="match status" value="1"/>
</dbReference>
<sequence>MKQLNNIKAVTDALDVAMEKWNEVVVYGEDVGFEGGVFRATEGLQKKYGEERCFDAPISEAIYIGAALGMALNGLKPVVELQFQGLGWASLQNILGHMGRMRNRTRGKYPAPIVIRTPMGGGIRALELHSEAMEVIYAHTPGIKVVCPSTPYDTKGLILAAIESPDPVIVLEPTKLYRAFKQEVPDGFYTVPIGEGFKIFEGNDITVVTYGAQTVDCQKAIEQFEEKHPDLSVELIDLRTIKPWDRQMVFESVKKTGRLLVVHEAVRSFSVAAEIMASVTEECFEYLKAPLARVTGYDIVIPFDSGEGYHQVNPTKIFAKLEEIINFKF</sequence>
<accession>A0A1Y0L036</accession>
<dbReference type="Gene3D" id="3.40.50.920">
    <property type="match status" value="1"/>
</dbReference>
<evidence type="ECO:0000313" key="6">
    <source>
        <dbReference type="Proteomes" id="UP000231179"/>
    </source>
</evidence>
<reference evidence="5 6" key="1">
    <citation type="submission" date="2017-11" db="EMBL/GenBank/DDBJ databases">
        <title>Complete genome sequence of Spiroplasma clarkii CN-5 (DSM 19994).</title>
        <authorList>
            <person name="Tsai Y.-M."/>
            <person name="Chang A."/>
            <person name="Lo W.-S."/>
            <person name="Kuo C.-H."/>
        </authorList>
    </citation>
    <scope>NUCLEOTIDE SEQUENCE [LARGE SCALE GENOMIC DNA]</scope>
    <source>
        <strain evidence="5 6">CN-5</strain>
    </source>
</reference>
<dbReference type="InterPro" id="IPR009014">
    <property type="entry name" value="Transketo_C/PFOR_II"/>
</dbReference>
<dbReference type="SUPFAM" id="SSF52922">
    <property type="entry name" value="TK C-terminal domain-like"/>
    <property type="match status" value="1"/>
</dbReference>
<keyword evidence="3" id="KW-0786">Thiamine pyrophosphate</keyword>
<dbReference type="RefSeq" id="WP_100254079.1">
    <property type="nucleotide sequence ID" value="NZ_CP015819.1"/>
</dbReference>
<dbReference type="SUPFAM" id="SSF52518">
    <property type="entry name" value="Thiamin diphosphate-binding fold (THDP-binding)"/>
    <property type="match status" value="1"/>
</dbReference>
<evidence type="ECO:0000256" key="3">
    <source>
        <dbReference type="ARBA" id="ARBA00023052"/>
    </source>
</evidence>
<protein>
    <submittedName>
        <fullName evidence="5">Pyruvate dehydrogenase E1 component subunit beta</fullName>
    </submittedName>
</protein>
<dbReference type="KEGG" id="scla:SCLARK_00327"/>
<dbReference type="AlphaFoldDB" id="A0A1Y0L036"/>
<dbReference type="Pfam" id="PF02779">
    <property type="entry name" value="Transket_pyr"/>
    <property type="match status" value="1"/>
</dbReference>
<evidence type="ECO:0000259" key="4">
    <source>
        <dbReference type="SMART" id="SM00861"/>
    </source>
</evidence>
<dbReference type="Proteomes" id="UP000231179">
    <property type="component" value="Chromosome"/>
</dbReference>
<dbReference type="CDD" id="cd07036">
    <property type="entry name" value="TPP_PYR_E1-PDHc-beta_like"/>
    <property type="match status" value="1"/>
</dbReference>
<dbReference type="SMART" id="SM00861">
    <property type="entry name" value="Transket_pyr"/>
    <property type="match status" value="1"/>
</dbReference>
<evidence type="ECO:0000256" key="1">
    <source>
        <dbReference type="ARBA" id="ARBA00001964"/>
    </source>
</evidence>
<dbReference type="Gene3D" id="3.40.50.970">
    <property type="match status" value="1"/>
</dbReference>
<dbReference type="InterPro" id="IPR029061">
    <property type="entry name" value="THDP-binding"/>
</dbReference>
<proteinExistence type="predicted"/>
<dbReference type="GO" id="GO:0016491">
    <property type="term" value="F:oxidoreductase activity"/>
    <property type="evidence" value="ECO:0007669"/>
    <property type="project" value="UniProtKB-KW"/>
</dbReference>
<dbReference type="FunFam" id="3.40.50.920:FF:000001">
    <property type="entry name" value="Pyruvate dehydrogenase E1 beta subunit"/>
    <property type="match status" value="1"/>
</dbReference>
<keyword evidence="5" id="KW-0670">Pyruvate</keyword>
<dbReference type="FunFam" id="3.40.50.970:FF:000001">
    <property type="entry name" value="Pyruvate dehydrogenase E1 beta subunit"/>
    <property type="match status" value="1"/>
</dbReference>
<keyword evidence="6" id="KW-1185">Reference proteome</keyword>
<gene>
    <name evidence="5" type="primary">pdhB</name>
    <name evidence="5" type="ORF">SCLAR_v1c01840</name>
</gene>
<comment type="cofactor">
    <cofactor evidence="1">
        <name>thiamine diphosphate</name>
        <dbReference type="ChEBI" id="CHEBI:58937"/>
    </cofactor>
</comment>
<dbReference type="InterPro" id="IPR033248">
    <property type="entry name" value="Transketolase_C"/>
</dbReference>
<dbReference type="PANTHER" id="PTHR43257">
    <property type="entry name" value="PYRUVATE DEHYDROGENASE E1 COMPONENT BETA SUBUNIT"/>
    <property type="match status" value="1"/>
</dbReference>
<evidence type="ECO:0000313" key="5">
    <source>
        <dbReference type="EMBL" id="ATX70515.1"/>
    </source>
</evidence>
<dbReference type="PANTHER" id="PTHR43257:SF2">
    <property type="entry name" value="PYRUVATE DEHYDROGENASE E1 COMPONENT SUBUNIT BETA"/>
    <property type="match status" value="1"/>
</dbReference>
<dbReference type="OrthoDB" id="8732661at2"/>
<evidence type="ECO:0000256" key="2">
    <source>
        <dbReference type="ARBA" id="ARBA00023002"/>
    </source>
</evidence>
<keyword evidence="2" id="KW-0560">Oxidoreductase</keyword>
<feature type="domain" description="Transketolase-like pyrimidine-binding" evidence="4">
    <location>
        <begin position="4"/>
        <end position="179"/>
    </location>
</feature>
<organism evidence="5 6">
    <name type="scientific">Spiroplasma clarkii</name>
    <dbReference type="NCBI Taxonomy" id="2139"/>
    <lineage>
        <taxon>Bacteria</taxon>
        <taxon>Bacillati</taxon>
        <taxon>Mycoplasmatota</taxon>
        <taxon>Mollicutes</taxon>
        <taxon>Entomoplasmatales</taxon>
        <taxon>Spiroplasmataceae</taxon>
        <taxon>Spiroplasma</taxon>
    </lineage>
</organism>